<proteinExistence type="inferred from homology"/>
<evidence type="ECO:0000256" key="2">
    <source>
        <dbReference type="ARBA" id="ARBA00008554"/>
    </source>
</evidence>
<dbReference type="OrthoDB" id="425749at2759"/>
<evidence type="ECO:0000256" key="7">
    <source>
        <dbReference type="ARBA" id="ARBA00023128"/>
    </source>
</evidence>
<dbReference type="GO" id="GO:0045275">
    <property type="term" value="C:respiratory chain complex III"/>
    <property type="evidence" value="ECO:0007669"/>
    <property type="project" value="InterPro"/>
</dbReference>
<comment type="similarity">
    <text evidence="2">Belongs to the UQCRB/QCR7 family.</text>
</comment>
<dbReference type="Proteomes" id="UP000298138">
    <property type="component" value="Unassembled WGS sequence"/>
</dbReference>
<organism evidence="10 11">
    <name type="scientific">Ascodesmis nigricans</name>
    <dbReference type="NCBI Taxonomy" id="341454"/>
    <lineage>
        <taxon>Eukaryota</taxon>
        <taxon>Fungi</taxon>
        <taxon>Dikarya</taxon>
        <taxon>Ascomycota</taxon>
        <taxon>Pezizomycotina</taxon>
        <taxon>Pezizomycetes</taxon>
        <taxon>Pezizales</taxon>
        <taxon>Ascodesmidaceae</taxon>
        <taxon>Ascodesmis</taxon>
    </lineage>
</organism>
<comment type="subcellular location">
    <subcellularLocation>
        <location evidence="1">Mitochondrion inner membrane</location>
        <topology evidence="1">Peripheral membrane protein</topology>
        <orientation evidence="1">Matrix side</orientation>
    </subcellularLocation>
</comment>
<dbReference type="FunFam" id="1.10.1090.10:FF:000001">
    <property type="entry name" value="Cytochrome b-c1 complex subunit 7"/>
    <property type="match status" value="1"/>
</dbReference>
<keyword evidence="5" id="KW-0999">Mitochondrion inner membrane</keyword>
<dbReference type="SUPFAM" id="SSF81524">
    <property type="entry name" value="14 kDa protein of cytochrome bc1 complex (Ubiquinol-cytochrome c reductase)"/>
    <property type="match status" value="1"/>
</dbReference>
<evidence type="ECO:0000313" key="11">
    <source>
        <dbReference type="Proteomes" id="UP000298138"/>
    </source>
</evidence>
<accession>A0A4S2N4H4</accession>
<dbReference type="STRING" id="341454.A0A4S2N4H4"/>
<dbReference type="PANTHER" id="PTHR12022:SF0">
    <property type="entry name" value="CYTOCHROME B-C1 COMPLEX SUBUNIT 7"/>
    <property type="match status" value="1"/>
</dbReference>
<keyword evidence="4" id="KW-0679">Respiratory chain</keyword>
<dbReference type="InParanoid" id="A0A4S2N4H4"/>
<keyword evidence="11" id="KW-1185">Reference proteome</keyword>
<dbReference type="GO" id="GO:0005743">
    <property type="term" value="C:mitochondrial inner membrane"/>
    <property type="evidence" value="ECO:0007669"/>
    <property type="project" value="UniProtKB-SubCell"/>
</dbReference>
<evidence type="ECO:0000256" key="1">
    <source>
        <dbReference type="ARBA" id="ARBA00004443"/>
    </source>
</evidence>
<name>A0A4S2N4H4_9PEZI</name>
<sequence length="121" mass="14058">MSNPIARTLLRVPGAKSLINKLAEPYRNLAGYRQVGLRHDDLIDTLNPVVTKAVSRLPMREKHDRVYRHRRAMQCSLAQTILPKEEWTKPEEDVPYLQPYIDEIIRENAERAELDSLVRAK</sequence>
<evidence type="ECO:0000313" key="10">
    <source>
        <dbReference type="EMBL" id="TGZ84162.1"/>
    </source>
</evidence>
<keyword evidence="8" id="KW-0472">Membrane</keyword>
<dbReference type="Pfam" id="PF02271">
    <property type="entry name" value="UCR_14kD"/>
    <property type="match status" value="1"/>
</dbReference>
<evidence type="ECO:0000256" key="8">
    <source>
        <dbReference type="ARBA" id="ARBA00023136"/>
    </source>
</evidence>
<dbReference type="Gene3D" id="1.10.1090.10">
    <property type="entry name" value="Cytochrome b-c1 complex subunit 7"/>
    <property type="match status" value="1"/>
</dbReference>
<evidence type="ECO:0000256" key="3">
    <source>
        <dbReference type="ARBA" id="ARBA00022448"/>
    </source>
</evidence>
<dbReference type="EMBL" id="ML220113">
    <property type="protein sequence ID" value="TGZ84162.1"/>
    <property type="molecule type" value="Genomic_DNA"/>
</dbReference>
<keyword evidence="3" id="KW-0813">Transport</keyword>
<evidence type="ECO:0000256" key="5">
    <source>
        <dbReference type="ARBA" id="ARBA00022792"/>
    </source>
</evidence>
<dbReference type="FunCoup" id="A0A4S2N4H4">
    <property type="interactions" value="201"/>
</dbReference>
<dbReference type="InterPro" id="IPR036544">
    <property type="entry name" value="QCR7_sf"/>
</dbReference>
<dbReference type="AlphaFoldDB" id="A0A4S2N4H4"/>
<reference evidence="10 11" key="1">
    <citation type="submission" date="2019-04" db="EMBL/GenBank/DDBJ databases">
        <title>Comparative genomics and transcriptomics to analyze fruiting body development in filamentous ascomycetes.</title>
        <authorList>
            <consortium name="DOE Joint Genome Institute"/>
            <person name="Lutkenhaus R."/>
            <person name="Traeger S."/>
            <person name="Breuer J."/>
            <person name="Kuo A."/>
            <person name="Lipzen A."/>
            <person name="Pangilinan J."/>
            <person name="Dilworth D."/>
            <person name="Sandor L."/>
            <person name="Poggeler S."/>
            <person name="Barry K."/>
            <person name="Grigoriev I.V."/>
            <person name="Nowrousian M."/>
        </authorList>
    </citation>
    <scope>NUCLEOTIDE SEQUENCE [LARGE SCALE GENOMIC DNA]</scope>
    <source>
        <strain evidence="10 11">CBS 389.68</strain>
    </source>
</reference>
<evidence type="ECO:0000256" key="9">
    <source>
        <dbReference type="ARBA" id="ARBA00031684"/>
    </source>
</evidence>
<evidence type="ECO:0000256" key="6">
    <source>
        <dbReference type="ARBA" id="ARBA00022982"/>
    </source>
</evidence>
<gene>
    <name evidence="10" type="ORF">EX30DRAFT_327983</name>
</gene>
<dbReference type="PANTHER" id="PTHR12022">
    <property type="entry name" value="UBIQUINOL-CYTOCHROME C REDUCTASE COMPLEX 14 KD PROTEIN"/>
    <property type="match status" value="1"/>
</dbReference>
<evidence type="ECO:0000256" key="4">
    <source>
        <dbReference type="ARBA" id="ARBA00022660"/>
    </source>
</evidence>
<dbReference type="InterPro" id="IPR003197">
    <property type="entry name" value="QCR7"/>
</dbReference>
<dbReference type="GO" id="GO:0006122">
    <property type="term" value="P:mitochondrial electron transport, ubiquinol to cytochrome c"/>
    <property type="evidence" value="ECO:0007669"/>
    <property type="project" value="InterPro"/>
</dbReference>
<keyword evidence="6" id="KW-0249">Electron transport</keyword>
<protein>
    <recommendedName>
        <fullName evidence="9">Complex III subunit 7</fullName>
    </recommendedName>
</protein>
<keyword evidence="7" id="KW-0496">Mitochondrion</keyword>